<protein>
    <submittedName>
        <fullName evidence="1">Uncharacterized protein</fullName>
    </submittedName>
</protein>
<evidence type="ECO:0000313" key="2">
    <source>
        <dbReference type="Proteomes" id="UP001169063"/>
    </source>
</evidence>
<keyword evidence="2" id="KW-1185">Reference proteome</keyword>
<accession>A0ABT8SKC3</accession>
<dbReference type="EMBL" id="JAUKTR010000002">
    <property type="protein sequence ID" value="MDO1559016.1"/>
    <property type="molecule type" value="Genomic_DNA"/>
</dbReference>
<gene>
    <name evidence="1" type="ORF">Q0812_06190</name>
</gene>
<sequence length="202" mass="21041">MKPHEAQALDQGSPLLEALGPLTRRPGRAVLIGGSVEDALAWTRRLPLCVFHRLAEGPDVGHECIVDHAGGPDDDMALDRLTLGVGAEPLDLIVHAASPDAGEVSRVLLRLFADRLASGGRYVVTGWAGPELASSPADHRPMAWAGMAPASARTASSDQGAAGFLKALADHVAASGPDAPTDVCLPVRSIAFLKVAVVLSRW</sequence>
<dbReference type="Proteomes" id="UP001169063">
    <property type="component" value="Unassembled WGS sequence"/>
</dbReference>
<comment type="caution">
    <text evidence="1">The sequence shown here is derived from an EMBL/GenBank/DDBJ whole genome shotgun (WGS) entry which is preliminary data.</text>
</comment>
<name>A0ABT8SKC3_9CAUL</name>
<organism evidence="1 2">
    <name type="scientific">Peiella sedimenti</name>
    <dbReference type="NCBI Taxonomy" id="3061083"/>
    <lineage>
        <taxon>Bacteria</taxon>
        <taxon>Pseudomonadati</taxon>
        <taxon>Pseudomonadota</taxon>
        <taxon>Alphaproteobacteria</taxon>
        <taxon>Caulobacterales</taxon>
        <taxon>Caulobacteraceae</taxon>
        <taxon>Peiella</taxon>
    </lineage>
</organism>
<dbReference type="RefSeq" id="WP_302109445.1">
    <property type="nucleotide sequence ID" value="NZ_JAUKTR010000002.1"/>
</dbReference>
<reference evidence="1" key="1">
    <citation type="submission" date="2023-07" db="EMBL/GenBank/DDBJ databases">
        <title>Brevundimonas soil sp. nov., isolated from the soil of chemical plant.</title>
        <authorList>
            <person name="Wu N."/>
        </authorList>
    </citation>
    <scope>NUCLEOTIDE SEQUENCE</scope>
    <source>
        <strain evidence="1">XZ-24</strain>
    </source>
</reference>
<proteinExistence type="predicted"/>
<evidence type="ECO:0000313" key="1">
    <source>
        <dbReference type="EMBL" id="MDO1559016.1"/>
    </source>
</evidence>